<dbReference type="Proteomes" id="UP000002247">
    <property type="component" value="Chromosome"/>
</dbReference>
<dbReference type="HOGENOM" id="CLU_2048122_0_0_11"/>
<dbReference type="EMBL" id="CP001958">
    <property type="protein sequence ID" value="ADG97989.1"/>
    <property type="molecule type" value="Genomic_DNA"/>
</dbReference>
<evidence type="ECO:0000313" key="2">
    <source>
        <dbReference type="EMBL" id="ADG97989.1"/>
    </source>
</evidence>
<dbReference type="RefSeq" id="WP_013138442.1">
    <property type="nucleotide sequence ID" value="NC_014168.1"/>
</dbReference>
<organism evidence="2 3">
    <name type="scientific">Segniliparus rotundus (strain ATCC BAA-972 / CDC 1076 / CIP 108378 / DSM 44985 / JCM 13578)</name>
    <dbReference type="NCBI Taxonomy" id="640132"/>
    <lineage>
        <taxon>Bacteria</taxon>
        <taxon>Bacillati</taxon>
        <taxon>Actinomycetota</taxon>
        <taxon>Actinomycetes</taxon>
        <taxon>Mycobacteriales</taxon>
        <taxon>Segniliparaceae</taxon>
        <taxon>Segniliparus</taxon>
    </lineage>
</organism>
<proteinExistence type="predicted"/>
<name>D6Z7Q9_SEGRD</name>
<reference evidence="2 3" key="1">
    <citation type="journal article" date="2010" name="Stand. Genomic Sci.">
        <title>Complete genome sequence of Segniliparus rotundus type strain (CDC 1076).</title>
        <authorList>
            <person name="Sikorski J."/>
            <person name="Lapidus A."/>
            <person name="Copeland A."/>
            <person name="Misra M."/>
            <person name="Glavina Del Rio T."/>
            <person name="Nolan M."/>
            <person name="Lucas S."/>
            <person name="Chen F."/>
            <person name="Tice H."/>
            <person name="Cheng J.F."/>
            <person name="Jando M."/>
            <person name="Schneider S."/>
            <person name="Bruce D."/>
            <person name="Goodwin L."/>
            <person name="Pitluck S."/>
            <person name="Liolios K."/>
            <person name="Mikhailova N."/>
            <person name="Pati A."/>
            <person name="Ivanova N."/>
            <person name="Mavromatis K."/>
            <person name="Chen A."/>
            <person name="Palaniappan K."/>
            <person name="Chertkov O."/>
            <person name="Land M."/>
            <person name="Hauser L."/>
            <person name="Chang Y.J."/>
            <person name="Jeffries C.D."/>
            <person name="Brettin T."/>
            <person name="Detter J.C."/>
            <person name="Han C."/>
            <person name="Rohde M."/>
            <person name="Goker M."/>
            <person name="Bristow J."/>
            <person name="Eisen J.A."/>
            <person name="Markowitz V."/>
            <person name="Hugenholtz P."/>
            <person name="Kyrpides N.C."/>
            <person name="Klenk H.P."/>
        </authorList>
    </citation>
    <scope>NUCLEOTIDE SEQUENCE [LARGE SCALE GENOMIC DNA]</scope>
    <source>
        <strain evidence="3">ATCC BAA-972 / CDC 1076 / CIP 108378 / DSM 44985 / JCM 13578</strain>
    </source>
</reference>
<dbReference type="STRING" id="640132.Srot_1526"/>
<feature type="compositionally biased region" description="Low complexity" evidence="1">
    <location>
        <begin position="104"/>
        <end position="113"/>
    </location>
</feature>
<protein>
    <submittedName>
        <fullName evidence="2">Uncharacterized protein</fullName>
    </submittedName>
</protein>
<keyword evidence="3" id="KW-1185">Reference proteome</keyword>
<gene>
    <name evidence="2" type="ordered locus">Srot_1526</name>
</gene>
<evidence type="ECO:0000256" key="1">
    <source>
        <dbReference type="SAM" id="MobiDB-lite"/>
    </source>
</evidence>
<dbReference type="AlphaFoldDB" id="D6Z7Q9"/>
<feature type="region of interest" description="Disordered" evidence="1">
    <location>
        <begin position="67"/>
        <end position="120"/>
    </location>
</feature>
<accession>D6Z7Q9</accession>
<evidence type="ECO:0000313" key="3">
    <source>
        <dbReference type="Proteomes" id="UP000002247"/>
    </source>
</evidence>
<sequence>MAGFSWPSDLGIFQDIADKFFSDADESELRPIADEHKSLADQLPDQLYDGDDAYNELEDAYQVDGKASDALSAVQQRRTEYRKKAGAVAPTSETTATTPPPSTAPTSAPARPSTRIESYA</sequence>
<dbReference type="KEGG" id="srt:Srot_1526"/>